<dbReference type="SUPFAM" id="SSF46785">
    <property type="entry name" value="Winged helix' DNA-binding domain"/>
    <property type="match status" value="1"/>
</dbReference>
<dbReference type="PROSITE" id="PS50995">
    <property type="entry name" value="HTH_MARR_2"/>
    <property type="match status" value="1"/>
</dbReference>
<dbReference type="EMBL" id="JAGGLD010000008">
    <property type="protein sequence ID" value="MBP2002420.1"/>
    <property type="molecule type" value="Genomic_DNA"/>
</dbReference>
<name>A0ABS4JMS1_9BACL</name>
<comment type="caution">
    <text evidence="6">The sequence shown here is derived from an EMBL/GenBank/DDBJ whole genome shotgun (WGS) entry which is preliminary data.</text>
</comment>
<dbReference type="InterPro" id="IPR036390">
    <property type="entry name" value="WH_DNA-bd_sf"/>
</dbReference>
<protein>
    <submittedName>
        <fullName evidence="6">DNA-binding MarR family transcriptional regulator</fullName>
    </submittedName>
</protein>
<accession>A0ABS4JMS1</accession>
<dbReference type="InterPro" id="IPR000835">
    <property type="entry name" value="HTH_MarR-typ"/>
</dbReference>
<dbReference type="Proteomes" id="UP001519288">
    <property type="component" value="Unassembled WGS sequence"/>
</dbReference>
<keyword evidence="3" id="KW-0804">Transcription</keyword>
<reference evidence="6 7" key="1">
    <citation type="submission" date="2021-03" db="EMBL/GenBank/DDBJ databases">
        <title>Genomic Encyclopedia of Type Strains, Phase IV (KMG-IV): sequencing the most valuable type-strain genomes for metagenomic binning, comparative biology and taxonomic classification.</title>
        <authorList>
            <person name="Goeker M."/>
        </authorList>
    </citation>
    <scope>NUCLEOTIDE SEQUENCE [LARGE SCALE GENOMIC DNA]</scope>
    <source>
        <strain evidence="6 7">DSM 26806</strain>
    </source>
</reference>
<evidence type="ECO:0000259" key="5">
    <source>
        <dbReference type="PROSITE" id="PS50995"/>
    </source>
</evidence>
<dbReference type="Pfam" id="PF01047">
    <property type="entry name" value="MarR"/>
    <property type="match status" value="1"/>
</dbReference>
<feature type="region of interest" description="Disordered" evidence="4">
    <location>
        <begin position="144"/>
        <end position="164"/>
    </location>
</feature>
<feature type="domain" description="HTH marR-type" evidence="5">
    <location>
        <begin position="6"/>
        <end position="138"/>
    </location>
</feature>
<evidence type="ECO:0000256" key="4">
    <source>
        <dbReference type="SAM" id="MobiDB-lite"/>
    </source>
</evidence>
<proteinExistence type="predicted"/>
<evidence type="ECO:0000313" key="7">
    <source>
        <dbReference type="Proteomes" id="UP001519288"/>
    </source>
</evidence>
<dbReference type="PANTHER" id="PTHR42756:SF1">
    <property type="entry name" value="TRANSCRIPTIONAL REPRESSOR OF EMRAB OPERON"/>
    <property type="match status" value="1"/>
</dbReference>
<evidence type="ECO:0000256" key="1">
    <source>
        <dbReference type="ARBA" id="ARBA00023015"/>
    </source>
</evidence>
<dbReference type="PANTHER" id="PTHR42756">
    <property type="entry name" value="TRANSCRIPTIONAL REGULATOR, MARR"/>
    <property type="match status" value="1"/>
</dbReference>
<dbReference type="GO" id="GO:0003677">
    <property type="term" value="F:DNA binding"/>
    <property type="evidence" value="ECO:0007669"/>
    <property type="project" value="UniProtKB-KW"/>
</dbReference>
<keyword evidence="2 6" id="KW-0238">DNA-binding</keyword>
<evidence type="ECO:0000256" key="2">
    <source>
        <dbReference type="ARBA" id="ARBA00023125"/>
    </source>
</evidence>
<dbReference type="PRINTS" id="PR00598">
    <property type="entry name" value="HTHMARR"/>
</dbReference>
<dbReference type="Gene3D" id="1.10.10.10">
    <property type="entry name" value="Winged helix-like DNA-binding domain superfamily/Winged helix DNA-binding domain"/>
    <property type="match status" value="1"/>
</dbReference>
<gene>
    <name evidence="6" type="ORF">J2Z69_003493</name>
</gene>
<keyword evidence="7" id="KW-1185">Reference proteome</keyword>
<evidence type="ECO:0000313" key="6">
    <source>
        <dbReference type="EMBL" id="MBP2002420.1"/>
    </source>
</evidence>
<sequence length="164" mass="19249">MGSSLDDSFGFYMGIAYRKLNQLFHQRMKSFDITPEQWVVLHRIWEQDGMIQKEIGEKSGKDKPTTTRILMMLEEKGLVHKVCGDQDRRSYTVHITAAGQQLMEQTQPLERQVLRDAVGNLDEAQIHQLRTMLQQIIEQTDHFLDQEDKNKDSEKHKHNQKERA</sequence>
<organism evidence="6 7">
    <name type="scientific">Paenibacillus shirakamiensis</name>
    <dbReference type="NCBI Taxonomy" id="1265935"/>
    <lineage>
        <taxon>Bacteria</taxon>
        <taxon>Bacillati</taxon>
        <taxon>Bacillota</taxon>
        <taxon>Bacilli</taxon>
        <taxon>Bacillales</taxon>
        <taxon>Paenibacillaceae</taxon>
        <taxon>Paenibacillus</taxon>
    </lineage>
</organism>
<keyword evidence="1" id="KW-0805">Transcription regulation</keyword>
<dbReference type="SMART" id="SM00347">
    <property type="entry name" value="HTH_MARR"/>
    <property type="match status" value="1"/>
</dbReference>
<dbReference type="InterPro" id="IPR036388">
    <property type="entry name" value="WH-like_DNA-bd_sf"/>
</dbReference>
<dbReference type="RefSeq" id="WP_209865416.1">
    <property type="nucleotide sequence ID" value="NZ_JAGGLD010000008.1"/>
</dbReference>
<evidence type="ECO:0000256" key="3">
    <source>
        <dbReference type="ARBA" id="ARBA00023163"/>
    </source>
</evidence>